<gene>
    <name evidence="4" type="ORF">PGLA1383_LOCUS7189</name>
    <name evidence="5" type="ORF">PGLA2088_LOCUS24381</name>
</gene>
<feature type="repeat" description="PPR" evidence="2">
    <location>
        <begin position="368"/>
        <end position="402"/>
    </location>
</feature>
<evidence type="ECO:0008006" key="8">
    <source>
        <dbReference type="Google" id="ProtNLM"/>
    </source>
</evidence>
<feature type="repeat" description="PPR" evidence="2">
    <location>
        <begin position="514"/>
        <end position="548"/>
    </location>
</feature>
<feature type="repeat" description="PPR" evidence="2">
    <location>
        <begin position="727"/>
        <end position="763"/>
    </location>
</feature>
<feature type="region of interest" description="Disordered" evidence="3">
    <location>
        <begin position="78"/>
        <end position="102"/>
    </location>
</feature>
<protein>
    <recommendedName>
        <fullName evidence="8">Pentatricopeptide repeat-containing protein, chloroplastic</fullName>
    </recommendedName>
</protein>
<dbReference type="Gene3D" id="1.25.40.10">
    <property type="entry name" value="Tetratricopeptide repeat domain"/>
    <property type="match status" value="4"/>
</dbReference>
<evidence type="ECO:0000256" key="3">
    <source>
        <dbReference type="SAM" id="MobiDB-lite"/>
    </source>
</evidence>
<dbReference type="PANTHER" id="PTHR47447:SF17">
    <property type="entry name" value="OS12G0638900 PROTEIN"/>
    <property type="match status" value="1"/>
</dbReference>
<organism evidence="5 6">
    <name type="scientific">Polarella glacialis</name>
    <name type="common">Dinoflagellate</name>
    <dbReference type="NCBI Taxonomy" id="89957"/>
    <lineage>
        <taxon>Eukaryota</taxon>
        <taxon>Sar</taxon>
        <taxon>Alveolata</taxon>
        <taxon>Dinophyceae</taxon>
        <taxon>Suessiales</taxon>
        <taxon>Suessiaceae</taxon>
        <taxon>Polarella</taxon>
    </lineage>
</organism>
<evidence type="ECO:0000256" key="2">
    <source>
        <dbReference type="PROSITE-ProRule" id="PRU00708"/>
    </source>
</evidence>
<sequence>MYVAPGLFPSHTWFSGLPCGKQHWLIAGSQRLTGQSDSRRSPLHSGGIKRKLLSSHGVIPTAAVPAASGFKLRRPAVLSLQKRPKRSSQDDPDAEKDESQVQQNVVRVAHLGSLKDVPLRPWSQTQRQNRGAESKSWLLRHLSSDKVGQVSNYLFGQTFNVAGKSSWLTALSMLQDAHELSLRLDIQAYRRIAMVAMEVRAWEQVLNLLVLSRLRGLSSDWYMWEPAVFALKIGERWEACLLALRTARQLMEAAKVRGRDAQKVDPMPRDLPERVYEAALSTCSTAKRWLQGLALFADAVQLGIRPGVVMFTHSLSAFSAQSAGTLASARVGELLPEDLAAAKLPVGEAWVHALAIAYRMSKSSVLPDLVCYNSQLSAYARAGIWQKALSTLCLLKQDGLEGDAFTLHTLISACCRGLVWQRSTAVLHDWTEVPGSWKFDELSAVSTYDALMHMRAANGEWAVAIHLLSELQRYRLEPSVTTVTSAVAACKKSGRTDVALRLLAGAQSSGLRLSVVSVNAAISACAKSARWAQATGLLDKMTSGGLRPNVITLGALLSVLSRARLGLWAWAMVLLKDASRASVQLNLVAVSSIVSACAGSAGSWQQALQQLTVLPQNCLRGDAPIFSATMTTLTRAHRWQRGLEVFEHMKGIDACTDVTALNTALTTLASGQKWGHALLMLEEFGTLRLRMDIFSITSAATACQRRSVWDHALCLLSDAVHHGVTLSVVACNAVLSSCSKAGLQSWDWTLQLLRAMKERSLAPDLVSYSVGIDASRVGRSWQQAVRLLRIMRRPPLACCSAVVSLCKDSGQHEAAARLLREMQEGRMGAVPDFLPLTATE</sequence>
<proteinExistence type="predicted"/>
<comment type="caution">
    <text evidence="5">The sequence shown here is derived from an EMBL/GenBank/DDBJ whole genome shotgun (WGS) entry which is preliminary data.</text>
</comment>
<keyword evidence="7" id="KW-1185">Reference proteome</keyword>
<dbReference type="Proteomes" id="UP000654075">
    <property type="component" value="Unassembled WGS sequence"/>
</dbReference>
<dbReference type="Pfam" id="PF13812">
    <property type="entry name" value="PPR_3"/>
    <property type="match status" value="2"/>
</dbReference>
<dbReference type="AlphaFoldDB" id="A0A813JMR9"/>
<dbReference type="EMBL" id="CAJNNW010026429">
    <property type="protein sequence ID" value="CAE8685259.1"/>
    <property type="molecule type" value="Genomic_DNA"/>
</dbReference>
<evidence type="ECO:0000313" key="6">
    <source>
        <dbReference type="Proteomes" id="UP000626109"/>
    </source>
</evidence>
<keyword evidence="1" id="KW-0677">Repeat</keyword>
<dbReference type="InterPro" id="IPR011990">
    <property type="entry name" value="TPR-like_helical_dom_sf"/>
</dbReference>
<evidence type="ECO:0000256" key="1">
    <source>
        <dbReference type="ARBA" id="ARBA00022737"/>
    </source>
</evidence>
<evidence type="ECO:0000313" key="4">
    <source>
        <dbReference type="EMBL" id="CAE8588388.1"/>
    </source>
</evidence>
<dbReference type="EMBL" id="CAJNNV010003109">
    <property type="protein sequence ID" value="CAE8588388.1"/>
    <property type="molecule type" value="Genomic_DNA"/>
</dbReference>
<evidence type="ECO:0000313" key="7">
    <source>
        <dbReference type="Proteomes" id="UP000654075"/>
    </source>
</evidence>
<dbReference type="InterPro" id="IPR002885">
    <property type="entry name" value="PPR_rpt"/>
</dbReference>
<dbReference type="Pfam" id="PF13041">
    <property type="entry name" value="PPR_2"/>
    <property type="match status" value="1"/>
</dbReference>
<dbReference type="PANTHER" id="PTHR47447">
    <property type="entry name" value="OS03G0856100 PROTEIN"/>
    <property type="match status" value="1"/>
</dbReference>
<dbReference type="Proteomes" id="UP000626109">
    <property type="component" value="Unassembled WGS sequence"/>
</dbReference>
<name>A0A813JMR9_POLGL</name>
<evidence type="ECO:0000313" key="5">
    <source>
        <dbReference type="EMBL" id="CAE8685259.1"/>
    </source>
</evidence>
<dbReference type="PROSITE" id="PS51375">
    <property type="entry name" value="PPR"/>
    <property type="match status" value="3"/>
</dbReference>
<reference evidence="5" key="1">
    <citation type="submission" date="2021-02" db="EMBL/GenBank/DDBJ databases">
        <authorList>
            <person name="Dougan E. K."/>
            <person name="Rhodes N."/>
            <person name="Thang M."/>
            <person name="Chan C."/>
        </authorList>
    </citation>
    <scope>NUCLEOTIDE SEQUENCE</scope>
</reference>
<accession>A0A813JMR9</accession>